<dbReference type="Gene3D" id="3.90.220.20">
    <property type="entry name" value="DNA methylase specificity domains"/>
    <property type="match status" value="2"/>
</dbReference>
<dbReference type="GO" id="GO:0009307">
    <property type="term" value="P:DNA restriction-modification system"/>
    <property type="evidence" value="ECO:0007669"/>
    <property type="project" value="UniProtKB-KW"/>
</dbReference>
<protein>
    <recommendedName>
        <fullName evidence="5">Type I restriction modification DNA specificity domain-containing protein</fullName>
    </recommendedName>
</protein>
<sequence length="417" mass="46320">MRDDVFLPGRLAELCVPLKHVTKPVLAGITLGPHRVPKRHASGYLRVANVRKGWIDTSDIATLEEQKQDRPRYELARGDVLVVEGHADPGQIGRAAIVTDEHSGLLYQNHLYRLRFTGAVPEFAVLWLNSPYVRSYWMTRCATSSGLYTINSKLLEEVPFPDLDEAEQRSIVAAHAVVERRIAALERLRAKFRVTEASLAVEVFADMGSRWPTARLESIATVAAGVTLGSEPVGEGTVELPYLRVANVLDGRIDTADLKRVRILRSQYERFALRKGDLLLTEGGDLDKLGRGAVWDGRIDQCLHQNHVFRVRCGAEMSSEFLSLYTSSDAGRAYFQRVGKQTTNLASINSTQVKHMLVPVPSLTEQAKLLGPIRSVRSRVAAVDRQLSKFRVIQQGLLEDLLSGRAVSGQPGEVVRR</sequence>
<proteinExistence type="predicted"/>
<organism evidence="3 4">
    <name type="scientific">Streptomyces naganishii JCM 4654</name>
    <dbReference type="NCBI Taxonomy" id="1306179"/>
    <lineage>
        <taxon>Bacteria</taxon>
        <taxon>Bacillati</taxon>
        <taxon>Actinomycetota</taxon>
        <taxon>Actinomycetes</taxon>
        <taxon>Kitasatosporales</taxon>
        <taxon>Streptomycetaceae</taxon>
        <taxon>Streptomyces</taxon>
    </lineage>
</organism>
<reference evidence="3" key="2">
    <citation type="submission" date="2020-09" db="EMBL/GenBank/DDBJ databases">
        <authorList>
            <person name="Sun Q."/>
            <person name="Ohkuma M."/>
        </authorList>
    </citation>
    <scope>NUCLEOTIDE SEQUENCE</scope>
    <source>
        <strain evidence="3">JCM 4654</strain>
    </source>
</reference>
<dbReference type="EMBL" id="BMVF01000019">
    <property type="protein sequence ID" value="GHD94833.1"/>
    <property type="molecule type" value="Genomic_DNA"/>
</dbReference>
<dbReference type="CDD" id="cd17253">
    <property type="entry name" value="RMtype1_S_Eco933I-TRD2-CR2_like"/>
    <property type="match status" value="2"/>
</dbReference>
<gene>
    <name evidence="3" type="ORF">GCM10010508_57150</name>
</gene>
<dbReference type="Proteomes" id="UP000608955">
    <property type="component" value="Unassembled WGS sequence"/>
</dbReference>
<keyword evidence="2" id="KW-0238">DNA-binding</keyword>
<evidence type="ECO:0008006" key="5">
    <source>
        <dbReference type="Google" id="ProtNLM"/>
    </source>
</evidence>
<dbReference type="PANTHER" id="PTHR30408">
    <property type="entry name" value="TYPE-1 RESTRICTION ENZYME ECOKI SPECIFICITY PROTEIN"/>
    <property type="match status" value="1"/>
</dbReference>
<dbReference type="SUPFAM" id="SSF116734">
    <property type="entry name" value="DNA methylase specificity domain"/>
    <property type="match status" value="2"/>
</dbReference>
<keyword evidence="1" id="KW-0680">Restriction system</keyword>
<dbReference type="InterPro" id="IPR044946">
    <property type="entry name" value="Restrct_endonuc_typeI_TRD_sf"/>
</dbReference>
<dbReference type="AlphaFoldDB" id="A0A919CZN3"/>
<evidence type="ECO:0000256" key="2">
    <source>
        <dbReference type="ARBA" id="ARBA00023125"/>
    </source>
</evidence>
<dbReference type="InterPro" id="IPR052021">
    <property type="entry name" value="Type-I_RS_S_subunit"/>
</dbReference>
<evidence type="ECO:0000256" key="1">
    <source>
        <dbReference type="ARBA" id="ARBA00022747"/>
    </source>
</evidence>
<dbReference type="PANTHER" id="PTHR30408:SF12">
    <property type="entry name" value="TYPE I RESTRICTION ENZYME MJAVIII SPECIFICITY SUBUNIT"/>
    <property type="match status" value="1"/>
</dbReference>
<reference evidence="3" key="1">
    <citation type="journal article" date="2014" name="Int. J. Syst. Evol. Microbiol.">
        <title>Complete genome sequence of Corynebacterium casei LMG S-19264T (=DSM 44701T), isolated from a smear-ripened cheese.</title>
        <authorList>
            <consortium name="US DOE Joint Genome Institute (JGI-PGF)"/>
            <person name="Walter F."/>
            <person name="Albersmeier A."/>
            <person name="Kalinowski J."/>
            <person name="Ruckert C."/>
        </authorList>
    </citation>
    <scope>NUCLEOTIDE SEQUENCE</scope>
    <source>
        <strain evidence="3">JCM 4654</strain>
    </source>
</reference>
<evidence type="ECO:0000313" key="3">
    <source>
        <dbReference type="EMBL" id="GHD94833.1"/>
    </source>
</evidence>
<keyword evidence="4" id="KW-1185">Reference proteome</keyword>
<comment type="caution">
    <text evidence="3">The sequence shown here is derived from an EMBL/GenBank/DDBJ whole genome shotgun (WGS) entry which is preliminary data.</text>
</comment>
<dbReference type="GO" id="GO:0003677">
    <property type="term" value="F:DNA binding"/>
    <property type="evidence" value="ECO:0007669"/>
    <property type="project" value="UniProtKB-KW"/>
</dbReference>
<dbReference type="RefSeq" id="WP_190180748.1">
    <property type="nucleotide sequence ID" value="NZ_BMVF01000019.1"/>
</dbReference>
<accession>A0A919CZN3</accession>
<evidence type="ECO:0000313" key="4">
    <source>
        <dbReference type="Proteomes" id="UP000608955"/>
    </source>
</evidence>
<name>A0A919CZN3_9ACTN</name>